<keyword evidence="5" id="KW-1185">Reference proteome</keyword>
<dbReference type="InterPro" id="IPR002068">
    <property type="entry name" value="A-crystallin/Hsp20_dom"/>
</dbReference>
<evidence type="ECO:0000313" key="5">
    <source>
        <dbReference type="Proteomes" id="UP000000268"/>
    </source>
</evidence>
<dbReference type="SUPFAM" id="SSF49764">
    <property type="entry name" value="HSP20-like chaperones"/>
    <property type="match status" value="1"/>
</dbReference>
<dbReference type="AlphaFoldDB" id="B0C7V1"/>
<dbReference type="STRING" id="329726.AM1_1464"/>
<proteinExistence type="inferred from homology"/>
<evidence type="ECO:0000256" key="2">
    <source>
        <dbReference type="RuleBase" id="RU003616"/>
    </source>
</evidence>
<dbReference type="Pfam" id="PF00011">
    <property type="entry name" value="HSP20"/>
    <property type="match status" value="1"/>
</dbReference>
<dbReference type="InterPro" id="IPR031107">
    <property type="entry name" value="Small_HSP"/>
</dbReference>
<evidence type="ECO:0000259" key="3">
    <source>
        <dbReference type="PROSITE" id="PS01031"/>
    </source>
</evidence>
<dbReference type="Proteomes" id="UP000000268">
    <property type="component" value="Chromosome"/>
</dbReference>
<evidence type="ECO:0000256" key="1">
    <source>
        <dbReference type="PROSITE-ProRule" id="PRU00285"/>
    </source>
</evidence>
<protein>
    <submittedName>
        <fullName evidence="4">Heat shock protein (HSP20) family protein</fullName>
    </submittedName>
</protein>
<dbReference type="eggNOG" id="COG0071">
    <property type="taxonomic scope" value="Bacteria"/>
</dbReference>
<dbReference type="EMBL" id="CP000828">
    <property type="protein sequence ID" value="ABW26492.1"/>
    <property type="molecule type" value="Genomic_DNA"/>
</dbReference>
<dbReference type="KEGG" id="amr:AM1_1464"/>
<evidence type="ECO:0000313" key="4">
    <source>
        <dbReference type="EMBL" id="ABW26492.1"/>
    </source>
</evidence>
<dbReference type="InterPro" id="IPR008978">
    <property type="entry name" value="HSP20-like_chaperone"/>
</dbReference>
<comment type="similarity">
    <text evidence="1 2">Belongs to the small heat shock protein (HSP20) family.</text>
</comment>
<dbReference type="HOGENOM" id="CLU_046737_12_2_3"/>
<feature type="domain" description="SHSP" evidence="3">
    <location>
        <begin position="30"/>
        <end position="142"/>
    </location>
</feature>
<dbReference type="PANTHER" id="PTHR11527">
    <property type="entry name" value="HEAT-SHOCK PROTEIN 20 FAMILY MEMBER"/>
    <property type="match status" value="1"/>
</dbReference>
<gene>
    <name evidence="4" type="ordered locus">AM1_1464</name>
</gene>
<dbReference type="CDD" id="cd06464">
    <property type="entry name" value="ACD_sHsps-like"/>
    <property type="match status" value="1"/>
</dbReference>
<keyword evidence="4" id="KW-0346">Stress response</keyword>
<dbReference type="PROSITE" id="PS01031">
    <property type="entry name" value="SHSP"/>
    <property type="match status" value="1"/>
</dbReference>
<organism evidence="4 5">
    <name type="scientific">Acaryochloris marina (strain MBIC 11017)</name>
    <dbReference type="NCBI Taxonomy" id="329726"/>
    <lineage>
        <taxon>Bacteria</taxon>
        <taxon>Bacillati</taxon>
        <taxon>Cyanobacteriota</taxon>
        <taxon>Cyanophyceae</taxon>
        <taxon>Acaryochloridales</taxon>
        <taxon>Acaryochloridaceae</taxon>
        <taxon>Acaryochloris</taxon>
    </lineage>
</organism>
<name>B0C7V1_ACAM1</name>
<dbReference type="Gene3D" id="2.60.40.790">
    <property type="match status" value="1"/>
</dbReference>
<sequence length="154" mass="17231">MIRYWNPIEEADAIRHQLDRLFDGMLDTDTSTVNWSPAIEVWDQGNALVLKAFLPGVKADDLDIQVTRKSVSLSGQRHAEDLPEDAKRLYSDIRYGQFQRATKLPVEVQNTKVDASFEQGLLTLTLPKVEAEQHKVVKVNLTGESPAIDAADDA</sequence>
<accession>B0C7V1</accession>
<reference evidence="4 5" key="1">
    <citation type="journal article" date="2008" name="Proc. Natl. Acad. Sci. U.S.A.">
        <title>Niche adaptation and genome expansion in the chlorophyll d-producing cyanobacterium Acaryochloris marina.</title>
        <authorList>
            <person name="Swingley W.D."/>
            <person name="Chen M."/>
            <person name="Cheung P.C."/>
            <person name="Conrad A.L."/>
            <person name="Dejesa L.C."/>
            <person name="Hao J."/>
            <person name="Honchak B.M."/>
            <person name="Karbach L.E."/>
            <person name="Kurdoglu A."/>
            <person name="Lahiri S."/>
            <person name="Mastrian S.D."/>
            <person name="Miyashita H."/>
            <person name="Page L."/>
            <person name="Ramakrishna P."/>
            <person name="Satoh S."/>
            <person name="Sattley W.M."/>
            <person name="Shimada Y."/>
            <person name="Taylor H.L."/>
            <person name="Tomo T."/>
            <person name="Tsuchiya T."/>
            <person name="Wang Z.T."/>
            <person name="Raymond J."/>
            <person name="Mimuro M."/>
            <person name="Blankenship R.E."/>
            <person name="Touchman J.W."/>
        </authorList>
    </citation>
    <scope>NUCLEOTIDE SEQUENCE [LARGE SCALE GENOMIC DNA]</scope>
    <source>
        <strain evidence="5">MBIC 11017</strain>
    </source>
</reference>